<evidence type="ECO:0000256" key="7">
    <source>
        <dbReference type="ARBA" id="ARBA00034754"/>
    </source>
</evidence>
<organism evidence="10 11">
    <name type="scientific">Marinoscillum luteum</name>
    <dbReference type="NCBI Taxonomy" id="861051"/>
    <lineage>
        <taxon>Bacteria</taxon>
        <taxon>Pseudomonadati</taxon>
        <taxon>Bacteroidota</taxon>
        <taxon>Cytophagia</taxon>
        <taxon>Cytophagales</taxon>
        <taxon>Reichenbachiellaceae</taxon>
        <taxon>Marinoscillum</taxon>
    </lineage>
</organism>
<dbReference type="SUPFAM" id="SSF52540">
    <property type="entry name" value="P-loop containing nucleoside triphosphate hydrolases"/>
    <property type="match status" value="1"/>
</dbReference>
<comment type="catalytic activity">
    <reaction evidence="8">
        <text>DNA(n) + a 2'-deoxyribonucleoside 5'-triphosphate = DNA(n+1) + diphosphate</text>
        <dbReference type="Rhea" id="RHEA:22508"/>
        <dbReference type="Rhea" id="RHEA-COMP:17339"/>
        <dbReference type="Rhea" id="RHEA-COMP:17340"/>
        <dbReference type="ChEBI" id="CHEBI:33019"/>
        <dbReference type="ChEBI" id="CHEBI:61560"/>
        <dbReference type="ChEBI" id="CHEBI:173112"/>
        <dbReference type="EC" id="2.7.7.7"/>
    </reaction>
</comment>
<dbReference type="Gene3D" id="1.10.8.60">
    <property type="match status" value="1"/>
</dbReference>
<dbReference type="InterPro" id="IPR027417">
    <property type="entry name" value="P-loop_NTPase"/>
</dbReference>
<evidence type="ECO:0000256" key="2">
    <source>
        <dbReference type="ARBA" id="ARBA00017703"/>
    </source>
</evidence>
<evidence type="ECO:0000256" key="4">
    <source>
        <dbReference type="ARBA" id="ARBA00022695"/>
    </source>
</evidence>
<dbReference type="InterPro" id="IPR008921">
    <property type="entry name" value="DNA_pol3_clamp-load_cplx_C"/>
</dbReference>
<dbReference type="RefSeq" id="WP_395416990.1">
    <property type="nucleotide sequence ID" value="NZ_JBIPKE010000015.1"/>
</dbReference>
<evidence type="ECO:0000256" key="1">
    <source>
        <dbReference type="ARBA" id="ARBA00012417"/>
    </source>
</evidence>
<dbReference type="EMBL" id="JBIPKE010000015">
    <property type="protein sequence ID" value="MFH6983424.1"/>
    <property type="molecule type" value="Genomic_DNA"/>
</dbReference>
<evidence type="ECO:0000256" key="5">
    <source>
        <dbReference type="ARBA" id="ARBA00022705"/>
    </source>
</evidence>
<evidence type="ECO:0000256" key="8">
    <source>
        <dbReference type="ARBA" id="ARBA00049244"/>
    </source>
</evidence>
<accession>A0ABW7N9J9</accession>
<feature type="domain" description="DNA polymerase III delta N-terminal" evidence="9">
    <location>
        <begin position="20"/>
        <end position="139"/>
    </location>
</feature>
<dbReference type="GO" id="GO:0003887">
    <property type="term" value="F:DNA-directed DNA polymerase activity"/>
    <property type="evidence" value="ECO:0007669"/>
    <property type="project" value="UniProtKB-EC"/>
</dbReference>
<keyword evidence="4 10" id="KW-0548">Nucleotidyltransferase</keyword>
<dbReference type="Pfam" id="PF06144">
    <property type="entry name" value="DNA_pol3_delta"/>
    <property type="match status" value="1"/>
</dbReference>
<keyword evidence="3 10" id="KW-0808">Transferase</keyword>
<proteinExistence type="inferred from homology"/>
<keyword evidence="5" id="KW-0235">DNA replication</keyword>
<dbReference type="NCBIfam" id="TIGR01128">
    <property type="entry name" value="holA"/>
    <property type="match status" value="1"/>
</dbReference>
<evidence type="ECO:0000259" key="9">
    <source>
        <dbReference type="Pfam" id="PF06144"/>
    </source>
</evidence>
<evidence type="ECO:0000313" key="11">
    <source>
        <dbReference type="Proteomes" id="UP001610063"/>
    </source>
</evidence>
<evidence type="ECO:0000256" key="6">
    <source>
        <dbReference type="ARBA" id="ARBA00022932"/>
    </source>
</evidence>
<dbReference type="EC" id="2.7.7.7" evidence="1"/>
<gene>
    <name evidence="10" type="primary">holA</name>
    <name evidence="10" type="ORF">ACHKAR_08250</name>
</gene>
<dbReference type="InterPro" id="IPR010372">
    <property type="entry name" value="DNA_pol3_delta_N"/>
</dbReference>
<comment type="similarity">
    <text evidence="7">Belongs to the DNA polymerase HolA subunit family.</text>
</comment>
<dbReference type="SUPFAM" id="SSF48019">
    <property type="entry name" value="post-AAA+ oligomerization domain-like"/>
    <property type="match status" value="1"/>
</dbReference>
<evidence type="ECO:0000313" key="10">
    <source>
        <dbReference type="EMBL" id="MFH6983424.1"/>
    </source>
</evidence>
<dbReference type="Gene3D" id="3.40.50.300">
    <property type="entry name" value="P-loop containing nucleotide triphosphate hydrolases"/>
    <property type="match status" value="1"/>
</dbReference>
<evidence type="ECO:0000256" key="3">
    <source>
        <dbReference type="ARBA" id="ARBA00022679"/>
    </source>
</evidence>
<reference evidence="10 11" key="1">
    <citation type="journal article" date="2013" name="Int. J. Syst. Evol. Microbiol.">
        <title>Marinoscillum luteum sp. nov., isolated from marine sediment.</title>
        <authorList>
            <person name="Cha I.T."/>
            <person name="Park S.J."/>
            <person name="Kim S.J."/>
            <person name="Kim J.G."/>
            <person name="Jung M.Y."/>
            <person name="Shin K.S."/>
            <person name="Kwon K.K."/>
            <person name="Yang S.H."/>
            <person name="Seo Y.S."/>
            <person name="Rhee S.K."/>
        </authorList>
    </citation>
    <scope>NUCLEOTIDE SEQUENCE [LARGE SCALE GENOMIC DNA]</scope>
    <source>
        <strain evidence="10 11">KCTC 23939</strain>
    </source>
</reference>
<protein>
    <recommendedName>
        <fullName evidence="2">DNA polymerase III subunit delta</fullName>
        <ecNumber evidence="1">2.7.7.7</ecNumber>
    </recommendedName>
</protein>
<dbReference type="Gene3D" id="1.20.272.10">
    <property type="match status" value="1"/>
</dbReference>
<sequence length="339" mass="38945">MAEYVEIIKDLQKGKYSPLYFLQGEEPFFIDNIIEHIELNALDDTQKSFNQYVLYGKEISFTDILNVARKYPMMGERQVVIIKEAQEIRDWKKEEAQKFLTAYLENPLATTILVFGHKYKTLDRRTKIAKTLEKHCVFLNSKKIYDDKVPGWVRSYAQASGANISEKAIMILTENIGNNLQRLANELDKLRLNIPADQQIDEVAVQKYVGISKDYNTFELQKALSLRDEIKVFKIITYFSANPSSNPLILVIANLYAYFSKLLLIHHQNAFDQNSVARAIGVNPFFASEYIQAARNYPAHVVIRNIELIHQADLQSKGIGSASMKDGDILKELIFKLMH</sequence>
<keyword evidence="6" id="KW-0239">DNA-directed DNA polymerase</keyword>
<keyword evidence="11" id="KW-1185">Reference proteome</keyword>
<dbReference type="Proteomes" id="UP001610063">
    <property type="component" value="Unassembled WGS sequence"/>
</dbReference>
<dbReference type="InterPro" id="IPR005790">
    <property type="entry name" value="DNA_polIII_delta"/>
</dbReference>
<name>A0ABW7N9J9_9BACT</name>
<dbReference type="PANTHER" id="PTHR34388">
    <property type="entry name" value="DNA POLYMERASE III SUBUNIT DELTA"/>
    <property type="match status" value="1"/>
</dbReference>
<dbReference type="PANTHER" id="PTHR34388:SF1">
    <property type="entry name" value="DNA POLYMERASE III SUBUNIT DELTA"/>
    <property type="match status" value="1"/>
</dbReference>
<comment type="caution">
    <text evidence="10">The sequence shown here is derived from an EMBL/GenBank/DDBJ whole genome shotgun (WGS) entry which is preliminary data.</text>
</comment>